<dbReference type="GO" id="GO:0043025">
    <property type="term" value="C:neuronal cell body"/>
    <property type="evidence" value="ECO:0007669"/>
    <property type="project" value="TreeGrafter"/>
</dbReference>
<evidence type="ECO:0000256" key="6">
    <source>
        <dbReference type="ARBA" id="ARBA00023136"/>
    </source>
</evidence>
<evidence type="ECO:0000256" key="1">
    <source>
        <dbReference type="ARBA" id="ARBA00004586"/>
    </source>
</evidence>
<dbReference type="RefSeq" id="XP_037896288.1">
    <property type="nucleotide sequence ID" value="XM_038040360.1"/>
</dbReference>
<dbReference type="PANTHER" id="PTHR21723:SF3">
    <property type="entry name" value="PROTEIN RIC-3"/>
    <property type="match status" value="1"/>
</dbReference>
<dbReference type="InterPro" id="IPR026160">
    <property type="entry name" value="Ric3"/>
</dbReference>
<evidence type="ECO:0000259" key="9">
    <source>
        <dbReference type="Pfam" id="PF15361"/>
    </source>
</evidence>
<comment type="subcellular location">
    <subcellularLocation>
        <location evidence="1">Endoplasmic reticulum membrane</location>
    </subcellularLocation>
</comment>
<keyword evidence="10" id="KW-1185">Reference proteome</keyword>
<dbReference type="Proteomes" id="UP000092443">
    <property type="component" value="Unplaced"/>
</dbReference>
<name>A0A9C5ZCU9_9MUSC</name>
<evidence type="ECO:0000256" key="5">
    <source>
        <dbReference type="ARBA" id="ARBA00022989"/>
    </source>
</evidence>
<evidence type="ECO:0000256" key="2">
    <source>
        <dbReference type="ARBA" id="ARBA00008538"/>
    </source>
</evidence>
<dbReference type="GO" id="GO:0043005">
    <property type="term" value="C:neuron projection"/>
    <property type="evidence" value="ECO:0007669"/>
    <property type="project" value="TreeGrafter"/>
</dbReference>
<dbReference type="GO" id="GO:0005789">
    <property type="term" value="C:endoplasmic reticulum membrane"/>
    <property type="evidence" value="ECO:0007669"/>
    <property type="project" value="UniProtKB-SubCell"/>
</dbReference>
<dbReference type="GO" id="GO:0045202">
    <property type="term" value="C:synapse"/>
    <property type="evidence" value="ECO:0007669"/>
    <property type="project" value="GOC"/>
</dbReference>
<dbReference type="GO" id="GO:0034394">
    <property type="term" value="P:protein localization to cell surface"/>
    <property type="evidence" value="ECO:0007669"/>
    <property type="project" value="TreeGrafter"/>
</dbReference>
<feature type="transmembrane region" description="Helical" evidence="8">
    <location>
        <begin position="193"/>
        <end position="213"/>
    </location>
</feature>
<evidence type="ECO:0000256" key="3">
    <source>
        <dbReference type="ARBA" id="ARBA00022692"/>
    </source>
</evidence>
<keyword evidence="4" id="KW-0256">Endoplasmic reticulum</keyword>
<sequence>MPSKAQSSTKQPVASHPLYLNEGLSSKKTALIIVTVVGCIAILWPKVLYPMMFGGSKTVKTDLKETQRGPGGCCEVVLNREEFYNATIKKTSSIAAEPFGPQLYRRSLNIYTGEITIRQERPVHLHPDAVYQAMRERGRAIPATPTIPIVDRKVTPSNPPPRIVEGRPGPIPGMRPPLGAGAMHQPQTKGSSMGIIMPLYTIGIVVFFGYTIMKIVFKKPMPNAPYGPAPSDPNFRKQVFGYENGRHLEDLNSSKLAAIQGLIDAADEELKLRETSTSDSIKKTHEKTTTNKENISNGHANVVETSGINADKTKHDHLAISNNNKLREGSNERTIAVLGMEITASCEGGQKWSGRPPTPVLLVHHEHSKPFDDYIPEPQSIYLEGILAHESQILVADSEIKQEKVYDAELNGSADEPAVVLSSKMTLSLINLDSISDKHANKTDIESPLADDIEIIGHDGN</sequence>
<organism evidence="10 11">
    <name type="scientific">Glossina fuscipes</name>
    <dbReference type="NCBI Taxonomy" id="7396"/>
    <lineage>
        <taxon>Eukaryota</taxon>
        <taxon>Metazoa</taxon>
        <taxon>Ecdysozoa</taxon>
        <taxon>Arthropoda</taxon>
        <taxon>Hexapoda</taxon>
        <taxon>Insecta</taxon>
        <taxon>Pterygota</taxon>
        <taxon>Neoptera</taxon>
        <taxon>Endopterygota</taxon>
        <taxon>Diptera</taxon>
        <taxon>Brachycera</taxon>
        <taxon>Muscomorpha</taxon>
        <taxon>Hippoboscoidea</taxon>
        <taxon>Glossinidae</taxon>
        <taxon>Glossina</taxon>
    </lineage>
</organism>
<evidence type="ECO:0000313" key="10">
    <source>
        <dbReference type="Proteomes" id="UP000092443"/>
    </source>
</evidence>
<evidence type="ECO:0000256" key="7">
    <source>
        <dbReference type="SAM" id="MobiDB-lite"/>
    </source>
</evidence>
<dbReference type="GeneID" id="119641587"/>
<dbReference type="InterPro" id="IPR032763">
    <property type="entry name" value="RIC3_N"/>
</dbReference>
<dbReference type="Pfam" id="PF15361">
    <property type="entry name" value="RIC3"/>
    <property type="match status" value="1"/>
</dbReference>
<proteinExistence type="inferred from homology"/>
<dbReference type="AlphaFoldDB" id="A0A9C5ZCU9"/>
<feature type="transmembrane region" description="Helical" evidence="8">
    <location>
        <begin position="29"/>
        <end position="49"/>
    </location>
</feature>
<comment type="similarity">
    <text evidence="2">Belongs to the ric-3 family.</text>
</comment>
<feature type="domain" description="Resistance to inhibitors of cholinesterase protein 3 N-terminal" evidence="9">
    <location>
        <begin position="36"/>
        <end position="236"/>
    </location>
</feature>
<keyword evidence="6 8" id="KW-0472">Membrane</keyword>
<feature type="region of interest" description="Disordered" evidence="7">
    <location>
        <begin position="150"/>
        <end position="170"/>
    </location>
</feature>
<protein>
    <submittedName>
        <fullName evidence="11">Uncharacterized protein LOC119641587 isoform X10</fullName>
    </submittedName>
</protein>
<reference evidence="11" key="1">
    <citation type="submission" date="2025-08" db="UniProtKB">
        <authorList>
            <consortium name="RefSeq"/>
        </authorList>
    </citation>
    <scope>IDENTIFICATION</scope>
    <source>
        <tissue evidence="11">Whole body pupa</tissue>
    </source>
</reference>
<dbReference type="GO" id="GO:0007271">
    <property type="term" value="P:synaptic transmission, cholinergic"/>
    <property type="evidence" value="ECO:0007669"/>
    <property type="project" value="TreeGrafter"/>
</dbReference>
<evidence type="ECO:0000256" key="8">
    <source>
        <dbReference type="SAM" id="Phobius"/>
    </source>
</evidence>
<dbReference type="PANTHER" id="PTHR21723">
    <property type="entry name" value="RESISTANCE TO INHIBITORS OF CHOLINESTERASE PROTEIN 3 RIC3"/>
    <property type="match status" value="1"/>
</dbReference>
<evidence type="ECO:0000256" key="4">
    <source>
        <dbReference type="ARBA" id="ARBA00022824"/>
    </source>
</evidence>
<keyword evidence="3 8" id="KW-0812">Transmembrane</keyword>
<accession>A0A9C5ZCU9</accession>
<evidence type="ECO:0000313" key="11">
    <source>
        <dbReference type="RefSeq" id="XP_037896288.1"/>
    </source>
</evidence>
<keyword evidence="5 8" id="KW-1133">Transmembrane helix</keyword>
<gene>
    <name evidence="11" type="primary">LOC119641587</name>
</gene>